<dbReference type="EMBL" id="JBHTHX010000799">
    <property type="protein sequence ID" value="MFD0887063.1"/>
    <property type="molecule type" value="Genomic_DNA"/>
</dbReference>
<sequence length="148" mass="15901">MKLAVRTAAGAAAVLLTPTTAGASLAEPPPASAVRETTVVFHNDTDCALLQVGKETYQGIWVSEPDASVSAHGTDHFRTEGDGVSTGTEAAIRYRTVNCSRADKEIRFHWDNPYRDRNGYDFIGTDGAFITRYTGGNGNRTTVEAYVS</sequence>
<dbReference type="Proteomes" id="UP001597024">
    <property type="component" value="Unassembled WGS sequence"/>
</dbReference>
<evidence type="ECO:0008006" key="4">
    <source>
        <dbReference type="Google" id="ProtNLM"/>
    </source>
</evidence>
<organism evidence="2 3">
    <name type="scientific">Streptosporangium algeriense</name>
    <dbReference type="NCBI Taxonomy" id="1682748"/>
    <lineage>
        <taxon>Bacteria</taxon>
        <taxon>Bacillati</taxon>
        <taxon>Actinomycetota</taxon>
        <taxon>Actinomycetes</taxon>
        <taxon>Streptosporangiales</taxon>
        <taxon>Streptosporangiaceae</taxon>
        <taxon>Streptosporangium</taxon>
    </lineage>
</organism>
<keyword evidence="1" id="KW-0732">Signal</keyword>
<evidence type="ECO:0000256" key="1">
    <source>
        <dbReference type="SAM" id="SignalP"/>
    </source>
</evidence>
<feature type="signal peptide" evidence="1">
    <location>
        <begin position="1"/>
        <end position="23"/>
    </location>
</feature>
<reference evidence="3" key="1">
    <citation type="journal article" date="2019" name="Int. J. Syst. Evol. Microbiol.">
        <title>The Global Catalogue of Microorganisms (GCM) 10K type strain sequencing project: providing services to taxonomists for standard genome sequencing and annotation.</title>
        <authorList>
            <consortium name="The Broad Institute Genomics Platform"/>
            <consortium name="The Broad Institute Genome Sequencing Center for Infectious Disease"/>
            <person name="Wu L."/>
            <person name="Ma J."/>
        </authorList>
    </citation>
    <scope>NUCLEOTIDE SEQUENCE [LARGE SCALE GENOMIC DNA]</scope>
    <source>
        <strain evidence="3">CCUG 62974</strain>
    </source>
</reference>
<protein>
    <recommendedName>
        <fullName evidence="4">Crystal protein ET79</fullName>
    </recommendedName>
</protein>
<proteinExistence type="predicted"/>
<evidence type="ECO:0000313" key="2">
    <source>
        <dbReference type="EMBL" id="MFD0887063.1"/>
    </source>
</evidence>
<accession>A0ABW3DWK7</accession>
<comment type="caution">
    <text evidence="2">The sequence shown here is derived from an EMBL/GenBank/DDBJ whole genome shotgun (WGS) entry which is preliminary data.</text>
</comment>
<name>A0ABW3DWK7_9ACTN</name>
<evidence type="ECO:0000313" key="3">
    <source>
        <dbReference type="Proteomes" id="UP001597024"/>
    </source>
</evidence>
<feature type="chain" id="PRO_5047069157" description="Crystal protein ET79" evidence="1">
    <location>
        <begin position="24"/>
        <end position="148"/>
    </location>
</feature>
<gene>
    <name evidence="2" type="ORF">ACFQ08_21155</name>
</gene>
<dbReference type="Gene3D" id="2.60.270.50">
    <property type="match status" value="1"/>
</dbReference>
<keyword evidence="3" id="KW-1185">Reference proteome</keyword>